<reference evidence="1" key="1">
    <citation type="journal article" date="2021" name="PeerJ">
        <title>Extensive microbial diversity within the chicken gut microbiome revealed by metagenomics and culture.</title>
        <authorList>
            <person name="Gilroy R."/>
            <person name="Ravi A."/>
            <person name="Getino M."/>
            <person name="Pursley I."/>
            <person name="Horton D.L."/>
            <person name="Alikhan N.F."/>
            <person name="Baker D."/>
            <person name="Gharbi K."/>
            <person name="Hall N."/>
            <person name="Watson M."/>
            <person name="Adriaenssens E.M."/>
            <person name="Foster-Nyarko E."/>
            <person name="Jarju S."/>
            <person name="Secka A."/>
            <person name="Antonio M."/>
            <person name="Oren A."/>
            <person name="Chaudhuri R.R."/>
            <person name="La Ragione R."/>
            <person name="Hildebrand F."/>
            <person name="Pallen M.J."/>
        </authorList>
    </citation>
    <scope>NUCLEOTIDE SEQUENCE</scope>
    <source>
        <strain evidence="1">1345</strain>
    </source>
</reference>
<evidence type="ECO:0000313" key="1">
    <source>
        <dbReference type="EMBL" id="HIY97451.1"/>
    </source>
</evidence>
<accession>A0A9D1ZY24</accession>
<evidence type="ECO:0000313" key="2">
    <source>
        <dbReference type="Proteomes" id="UP000886750"/>
    </source>
</evidence>
<protein>
    <submittedName>
        <fullName evidence="1">L-2-amino-thiazoline-4-carboxylic acid hydrolase</fullName>
    </submittedName>
</protein>
<dbReference type="Proteomes" id="UP000886750">
    <property type="component" value="Unassembled WGS sequence"/>
</dbReference>
<gene>
    <name evidence="1" type="ORF">H9729_07165</name>
</gene>
<dbReference type="AlphaFoldDB" id="A0A9D1ZY24"/>
<comment type="caution">
    <text evidence="1">The sequence shown here is derived from an EMBL/GenBank/DDBJ whole genome shotgun (WGS) entry which is preliminary data.</text>
</comment>
<sequence>MNYDKTELNFLEKDVRKAFGDEEGSKIFMHASKLYAELAVTTDYQKSETFERQLRRLVFPVIAYYKTLLAFGYKTSSALGLVRNETEKAAEVCADVLASQMRPVFPYHAFKRNIKNFIEYKFPGRGWAYSDLKVRGRKITFRIRECLYCTVCNKFGCPELREVFCDYERIAFGKGLGSIIVVDCGGRIATGHDSCVFSFTKKK</sequence>
<dbReference type="GO" id="GO:0016787">
    <property type="term" value="F:hydrolase activity"/>
    <property type="evidence" value="ECO:0007669"/>
    <property type="project" value="UniProtKB-KW"/>
</dbReference>
<name>A0A9D1ZY24_9FIRM</name>
<keyword evidence="1" id="KW-0378">Hydrolase</keyword>
<dbReference type="EMBL" id="DXCQ01000066">
    <property type="protein sequence ID" value="HIY97451.1"/>
    <property type="molecule type" value="Genomic_DNA"/>
</dbReference>
<dbReference type="InterPro" id="IPR026002">
    <property type="entry name" value="ATC_hydrolase-like"/>
</dbReference>
<reference evidence="1" key="2">
    <citation type="submission" date="2021-04" db="EMBL/GenBank/DDBJ databases">
        <authorList>
            <person name="Gilroy R."/>
        </authorList>
    </citation>
    <scope>NUCLEOTIDE SEQUENCE</scope>
    <source>
        <strain evidence="1">1345</strain>
    </source>
</reference>
<dbReference type="Pfam" id="PF14196">
    <property type="entry name" value="ATC_hydrolase"/>
    <property type="match status" value="1"/>
</dbReference>
<proteinExistence type="predicted"/>
<organism evidence="1 2">
    <name type="scientific">Candidatus Borkfalkia excrementigallinarum</name>
    <dbReference type="NCBI Taxonomy" id="2838506"/>
    <lineage>
        <taxon>Bacteria</taxon>
        <taxon>Bacillati</taxon>
        <taxon>Bacillota</taxon>
        <taxon>Clostridia</taxon>
        <taxon>Christensenellales</taxon>
        <taxon>Christensenellaceae</taxon>
        <taxon>Candidatus Borkfalkia</taxon>
    </lineage>
</organism>